<protein>
    <recommendedName>
        <fullName evidence="1">F-box domain-containing protein</fullName>
    </recommendedName>
</protein>
<dbReference type="InterPro" id="IPR001810">
    <property type="entry name" value="F-box_dom"/>
</dbReference>
<dbReference type="EMBL" id="JARKIF010000027">
    <property type="protein sequence ID" value="KAJ7614176.1"/>
    <property type="molecule type" value="Genomic_DNA"/>
</dbReference>
<evidence type="ECO:0000313" key="3">
    <source>
        <dbReference type="Proteomes" id="UP001221142"/>
    </source>
</evidence>
<evidence type="ECO:0000259" key="1">
    <source>
        <dbReference type="Pfam" id="PF12937"/>
    </source>
</evidence>
<sequence>MAPKTCDIRSLPNETLLNVFLHATAGIFPTLLEHPFPNLSLQTELERIANAPLLALSRVCSRWHTIAVGTSTLWSHLHMHGITERALEQTIALLTNHLERSQNAPLLVLFKGETFDRHPPHPRIFNLLAQYSHRWETAHFICSLKGVDTSALRGRLPCLKYFTVACEVRLQHCKPVMPLDFLGTAPCLTRIVAPAPSLLHSETLRTIRGQVNNLSLIVLPLHDELHTILRLASELPDAAQLYLCFDLDPSILPQNWDPALLLPSITSSLKVLGCRVCSAGVQPAPHQLNSVLSQLFDSLTLPNLEGLDLGYEAYPKFTLSWAPAQHSALLGLCDRSAWGRCLKTLRVSQVRVSEQQLMEILSLLGLLEGLEVGDLPSDEEMPLVTDSLLRAMIRENSGQQIQLVPRLAHLVCISRLAFTPKLFSDFVVSRLTTAGAKFQVSLYPAANSDPDVFVESTVHVMLRQLAVDNSCFSYLSGKRHRWMKL</sequence>
<dbReference type="Pfam" id="PF12937">
    <property type="entry name" value="F-box-like"/>
    <property type="match status" value="1"/>
</dbReference>
<accession>A0AAD7FDS0</accession>
<name>A0AAD7FDS0_9AGAR</name>
<evidence type="ECO:0000313" key="2">
    <source>
        <dbReference type="EMBL" id="KAJ7614176.1"/>
    </source>
</evidence>
<dbReference type="AlphaFoldDB" id="A0AAD7FDS0"/>
<dbReference type="Proteomes" id="UP001221142">
    <property type="component" value="Unassembled WGS sequence"/>
</dbReference>
<keyword evidence="3" id="KW-1185">Reference proteome</keyword>
<comment type="caution">
    <text evidence="2">The sequence shown here is derived from an EMBL/GenBank/DDBJ whole genome shotgun (WGS) entry which is preliminary data.</text>
</comment>
<dbReference type="Gene3D" id="1.20.1280.50">
    <property type="match status" value="1"/>
</dbReference>
<reference evidence="2" key="1">
    <citation type="submission" date="2023-03" db="EMBL/GenBank/DDBJ databases">
        <title>Massive genome expansion in bonnet fungi (Mycena s.s.) driven by repeated elements and novel gene families across ecological guilds.</title>
        <authorList>
            <consortium name="Lawrence Berkeley National Laboratory"/>
            <person name="Harder C.B."/>
            <person name="Miyauchi S."/>
            <person name="Viragh M."/>
            <person name="Kuo A."/>
            <person name="Thoen E."/>
            <person name="Andreopoulos B."/>
            <person name="Lu D."/>
            <person name="Skrede I."/>
            <person name="Drula E."/>
            <person name="Henrissat B."/>
            <person name="Morin E."/>
            <person name="Kohler A."/>
            <person name="Barry K."/>
            <person name="LaButti K."/>
            <person name="Morin E."/>
            <person name="Salamov A."/>
            <person name="Lipzen A."/>
            <person name="Mereny Z."/>
            <person name="Hegedus B."/>
            <person name="Baldrian P."/>
            <person name="Stursova M."/>
            <person name="Weitz H."/>
            <person name="Taylor A."/>
            <person name="Grigoriev I.V."/>
            <person name="Nagy L.G."/>
            <person name="Martin F."/>
            <person name="Kauserud H."/>
        </authorList>
    </citation>
    <scope>NUCLEOTIDE SEQUENCE</scope>
    <source>
        <strain evidence="2">9284</strain>
    </source>
</reference>
<organism evidence="2 3">
    <name type="scientific">Roridomyces roridus</name>
    <dbReference type="NCBI Taxonomy" id="1738132"/>
    <lineage>
        <taxon>Eukaryota</taxon>
        <taxon>Fungi</taxon>
        <taxon>Dikarya</taxon>
        <taxon>Basidiomycota</taxon>
        <taxon>Agaricomycotina</taxon>
        <taxon>Agaricomycetes</taxon>
        <taxon>Agaricomycetidae</taxon>
        <taxon>Agaricales</taxon>
        <taxon>Marasmiineae</taxon>
        <taxon>Mycenaceae</taxon>
        <taxon>Roridomyces</taxon>
    </lineage>
</organism>
<gene>
    <name evidence="2" type="ORF">FB45DRAFT_1111310</name>
</gene>
<feature type="domain" description="F-box" evidence="1">
    <location>
        <begin position="8"/>
        <end position="79"/>
    </location>
</feature>
<proteinExistence type="predicted"/>